<dbReference type="EMBL" id="DACRBY010000001">
    <property type="protein sequence ID" value="HAS8538505.1"/>
    <property type="molecule type" value="Genomic_DNA"/>
</dbReference>
<accession>A0A8H9K5J7</accession>
<sequence length="146" mass="16327">MANEPLTTKLRQLAEAIGGVRAIASAIKGNTGYSPSKSAIDRAMKGSCSDYSVCSMIRDLEEAKSNWFIFEVNTLVWDGHYTGKKQAQFIAGYQEAYWKGSKWIVMSSSEMFLSKEQFHRNSNSQSLLEGRFGEPDYAAADLYDRS</sequence>
<reference evidence="1" key="1">
    <citation type="journal article" date="2018" name="Genome Biol.">
        <title>SKESA: strategic k-mer extension for scrupulous assemblies.</title>
        <authorList>
            <person name="Souvorov A."/>
            <person name="Agarwala R."/>
            <person name="Lipman D.J."/>
        </authorList>
    </citation>
    <scope>NUCLEOTIDE SEQUENCE</scope>
    <source>
        <strain evidence="1">BCW_3452</strain>
    </source>
</reference>
<protein>
    <submittedName>
        <fullName evidence="1">Uncharacterized protein</fullName>
    </submittedName>
</protein>
<name>A0A8H9K5J7_VIBVL</name>
<organism evidence="1">
    <name type="scientific">Vibrio vulnificus</name>
    <dbReference type="NCBI Taxonomy" id="672"/>
    <lineage>
        <taxon>Bacteria</taxon>
        <taxon>Pseudomonadati</taxon>
        <taxon>Pseudomonadota</taxon>
        <taxon>Gammaproteobacteria</taxon>
        <taxon>Vibrionales</taxon>
        <taxon>Vibrionaceae</taxon>
        <taxon>Vibrio</taxon>
    </lineage>
</organism>
<comment type="caution">
    <text evidence="1">The sequence shown here is derived from an EMBL/GenBank/DDBJ whole genome shotgun (WGS) entry which is preliminary data.</text>
</comment>
<evidence type="ECO:0000313" key="1">
    <source>
        <dbReference type="EMBL" id="HAS8538505.1"/>
    </source>
</evidence>
<gene>
    <name evidence="1" type="ORF">I7730_01665</name>
</gene>
<proteinExistence type="predicted"/>
<reference evidence="1" key="2">
    <citation type="submission" date="2019-01" db="EMBL/GenBank/DDBJ databases">
        <authorList>
            <consortium name="NCBI Pathogen Detection Project"/>
        </authorList>
    </citation>
    <scope>NUCLEOTIDE SEQUENCE</scope>
    <source>
        <strain evidence="1">BCW_3452</strain>
    </source>
</reference>
<dbReference type="Proteomes" id="UP000863257">
    <property type="component" value="Unassembled WGS sequence"/>
</dbReference>
<dbReference type="AlphaFoldDB" id="A0A8H9K5J7"/>